<dbReference type="SUPFAM" id="SSF55166">
    <property type="entry name" value="Hedgehog/DD-peptidase"/>
    <property type="match status" value="1"/>
</dbReference>
<dbReference type="Gene3D" id="3.30.1380.10">
    <property type="match status" value="1"/>
</dbReference>
<name>A0A3B1CJX5_9ZZZZ</name>
<dbReference type="Pfam" id="PF08291">
    <property type="entry name" value="Peptidase_M15_3"/>
    <property type="match status" value="1"/>
</dbReference>
<gene>
    <name evidence="2" type="ORF">MNBD_NITROSPINAE04-867</name>
</gene>
<organism evidence="2">
    <name type="scientific">hydrothermal vent metagenome</name>
    <dbReference type="NCBI Taxonomy" id="652676"/>
    <lineage>
        <taxon>unclassified sequences</taxon>
        <taxon>metagenomes</taxon>
        <taxon>ecological metagenomes</taxon>
    </lineage>
</organism>
<feature type="domain" description="Peptidase M15A C-terminal" evidence="1">
    <location>
        <begin position="6"/>
        <end position="106"/>
    </location>
</feature>
<dbReference type="AlphaFoldDB" id="A0A3B1CJX5"/>
<evidence type="ECO:0000259" key="1">
    <source>
        <dbReference type="Pfam" id="PF08291"/>
    </source>
</evidence>
<accession>A0A3B1CJX5</accession>
<evidence type="ECO:0000313" key="2">
    <source>
        <dbReference type="EMBL" id="VAX17057.1"/>
    </source>
</evidence>
<dbReference type="EMBL" id="UOGA01000084">
    <property type="protein sequence ID" value="VAX17057.1"/>
    <property type="molecule type" value="Genomic_DNA"/>
</dbReference>
<protein>
    <recommendedName>
        <fullName evidence="1">Peptidase M15A C-terminal domain-containing protein</fullName>
    </recommendedName>
</protein>
<dbReference type="InterPro" id="IPR013230">
    <property type="entry name" value="Peptidase_M15A_C"/>
</dbReference>
<dbReference type="InterPro" id="IPR009045">
    <property type="entry name" value="Zn_M74/Hedgehog-like"/>
</dbReference>
<proteinExistence type="predicted"/>
<reference evidence="2" key="1">
    <citation type="submission" date="2018-06" db="EMBL/GenBank/DDBJ databases">
        <authorList>
            <person name="Zhirakovskaya E."/>
        </authorList>
    </citation>
    <scope>NUCLEOTIDE SEQUENCE</scope>
</reference>
<sequence length="118" mass="13169">MSLIFFKMDEFVCGCGCGRNEIDPGFVAILDKIRTTYYDRPLVVTSGYRCPEWDKKVGGKGNHPTGSAVDMLVSKGTNMYDFTQACFAMGIPRVIVYRDKPHIHIDTVADKPKGVFVL</sequence>